<dbReference type="PANTHER" id="PTHR42718:SF39">
    <property type="entry name" value="ACTINORHODIN TRANSPORTER-RELATED"/>
    <property type="match status" value="1"/>
</dbReference>
<keyword evidence="2 6" id="KW-0812">Transmembrane</keyword>
<feature type="transmembrane region" description="Helical" evidence="6">
    <location>
        <begin position="340"/>
        <end position="362"/>
    </location>
</feature>
<feature type="transmembrane region" description="Helical" evidence="6">
    <location>
        <begin position="46"/>
        <end position="62"/>
    </location>
</feature>
<dbReference type="InterPro" id="IPR011701">
    <property type="entry name" value="MFS"/>
</dbReference>
<dbReference type="SUPFAM" id="SSF103473">
    <property type="entry name" value="MFS general substrate transporter"/>
    <property type="match status" value="1"/>
</dbReference>
<dbReference type="Proteomes" id="UP001589611">
    <property type="component" value="Unassembled WGS sequence"/>
</dbReference>
<keyword evidence="3 6" id="KW-1133">Transmembrane helix</keyword>
<evidence type="ECO:0000313" key="9">
    <source>
        <dbReference type="Proteomes" id="UP001589611"/>
    </source>
</evidence>
<feature type="transmembrane region" description="Helical" evidence="6">
    <location>
        <begin position="170"/>
        <end position="195"/>
    </location>
</feature>
<protein>
    <submittedName>
        <fullName evidence="8">MFS transporter</fullName>
    </submittedName>
</protein>
<dbReference type="InterPro" id="IPR020846">
    <property type="entry name" value="MFS_dom"/>
</dbReference>
<proteinExistence type="predicted"/>
<evidence type="ECO:0000256" key="3">
    <source>
        <dbReference type="ARBA" id="ARBA00022989"/>
    </source>
</evidence>
<accession>A0ABV5T491</accession>
<evidence type="ECO:0000256" key="2">
    <source>
        <dbReference type="ARBA" id="ARBA00022692"/>
    </source>
</evidence>
<feature type="transmembrane region" description="Helical" evidence="6">
    <location>
        <begin position="236"/>
        <end position="257"/>
    </location>
</feature>
<gene>
    <name evidence="8" type="ORF">ACFFPJ_13245</name>
</gene>
<dbReference type="RefSeq" id="WP_344715220.1">
    <property type="nucleotide sequence ID" value="NZ_BAAAWH010000001.1"/>
</dbReference>
<dbReference type="EMBL" id="JBHMBE010000004">
    <property type="protein sequence ID" value="MFB9646761.1"/>
    <property type="molecule type" value="Genomic_DNA"/>
</dbReference>
<dbReference type="PANTHER" id="PTHR42718">
    <property type="entry name" value="MAJOR FACILITATOR SUPERFAMILY MULTIDRUG TRANSPORTER MFSC"/>
    <property type="match status" value="1"/>
</dbReference>
<dbReference type="Gene3D" id="1.20.1720.10">
    <property type="entry name" value="Multidrug resistance protein D"/>
    <property type="match status" value="1"/>
</dbReference>
<comment type="subcellular location">
    <subcellularLocation>
        <location evidence="1">Cell membrane</location>
        <topology evidence="1">Multi-pass membrane protein</topology>
    </subcellularLocation>
</comment>
<feature type="transmembrane region" description="Helical" evidence="6">
    <location>
        <begin position="449"/>
        <end position="466"/>
    </location>
</feature>
<evidence type="ECO:0000259" key="7">
    <source>
        <dbReference type="PROSITE" id="PS50850"/>
    </source>
</evidence>
<feature type="transmembrane region" description="Helical" evidence="6">
    <location>
        <begin position="314"/>
        <end position="334"/>
    </location>
</feature>
<evidence type="ECO:0000256" key="1">
    <source>
        <dbReference type="ARBA" id="ARBA00004651"/>
    </source>
</evidence>
<feature type="transmembrane region" description="Helical" evidence="6">
    <location>
        <begin position="486"/>
        <end position="506"/>
    </location>
</feature>
<feature type="transmembrane region" description="Helical" evidence="6">
    <location>
        <begin position="201"/>
        <end position="224"/>
    </location>
</feature>
<evidence type="ECO:0000256" key="4">
    <source>
        <dbReference type="ARBA" id="ARBA00023136"/>
    </source>
</evidence>
<evidence type="ECO:0000256" key="6">
    <source>
        <dbReference type="SAM" id="Phobius"/>
    </source>
</evidence>
<feature type="domain" description="Major facilitator superfamily (MFS) profile" evidence="7">
    <location>
        <begin position="46"/>
        <end position="508"/>
    </location>
</feature>
<dbReference type="PRINTS" id="PR01036">
    <property type="entry name" value="TCRTETB"/>
</dbReference>
<feature type="transmembrane region" description="Helical" evidence="6">
    <location>
        <begin position="82"/>
        <end position="100"/>
    </location>
</feature>
<dbReference type="InterPro" id="IPR036259">
    <property type="entry name" value="MFS_trans_sf"/>
</dbReference>
<feature type="transmembrane region" description="Helical" evidence="6">
    <location>
        <begin position="374"/>
        <end position="395"/>
    </location>
</feature>
<feature type="transmembrane region" description="Helical" evidence="6">
    <location>
        <begin position="137"/>
        <end position="158"/>
    </location>
</feature>
<name>A0ABV5T491_9MICO</name>
<comment type="caution">
    <text evidence="8">The sequence shown here is derived from an EMBL/GenBank/DDBJ whole genome shotgun (WGS) entry which is preliminary data.</text>
</comment>
<evidence type="ECO:0000256" key="5">
    <source>
        <dbReference type="SAM" id="MobiDB-lite"/>
    </source>
</evidence>
<feature type="compositionally biased region" description="Low complexity" evidence="5">
    <location>
        <begin position="9"/>
        <end position="23"/>
    </location>
</feature>
<dbReference type="PROSITE" id="PS50850">
    <property type="entry name" value="MFS"/>
    <property type="match status" value="1"/>
</dbReference>
<dbReference type="InterPro" id="IPR005829">
    <property type="entry name" value="Sugar_transporter_CS"/>
</dbReference>
<feature type="transmembrane region" description="Helical" evidence="6">
    <location>
        <begin position="401"/>
        <end position="420"/>
    </location>
</feature>
<dbReference type="CDD" id="cd17321">
    <property type="entry name" value="MFS_MMR_MDR_like"/>
    <property type="match status" value="1"/>
</dbReference>
<dbReference type="PROSITE" id="PS00217">
    <property type="entry name" value="SUGAR_TRANSPORT_2"/>
    <property type="match status" value="1"/>
</dbReference>
<feature type="transmembrane region" description="Helical" evidence="6">
    <location>
        <begin position="269"/>
        <end position="286"/>
    </location>
</feature>
<keyword evidence="4 6" id="KW-0472">Membrane</keyword>
<feature type="region of interest" description="Disordered" evidence="5">
    <location>
        <begin position="1"/>
        <end position="28"/>
    </location>
</feature>
<keyword evidence="9" id="KW-1185">Reference proteome</keyword>
<dbReference type="Gene3D" id="1.20.1250.20">
    <property type="entry name" value="MFS general substrate transporter like domains"/>
    <property type="match status" value="1"/>
</dbReference>
<sequence length="515" mass="54306">MSDSISPSAAAAPAATTTTAGAARPVGGAHPPTTDIALTSPQRWRAFWVCVTVAAITILDLSKVNVALPSIESALGAGSTELQLIVAGYVLTFGLVLVPMGRLGDQRSRRGLFIVGLSLFTVTSLVCALAISPVMLLVGRLLQGVAAGIQMPQVLGLIQQLFQGKERGRAFGLFGATVGIATAFGPTLGGLLILIGGPTDGWRWIFWMNVPLCLIAIALAVWVLPGTRTRSHRALSFDLFGVFLFGLAVLSLMWPFLFTTGSPDDNPQRWWLLVAFVLFAGAFVAWERHYESRGKQPLIRFGLFRISSFRNGTFLIAAYFTAIPALFLLTTLFLQTGLGLAPVFAGMVTIGFALANALFSWIGGNLVGTYGRTIVVWGLVGVLVAVLGLAAAALFVPADAVVWVMAGIMVVGGAGGGLVLSPNQTLTLADIPVKQGGIAGSIGQLGQRIGTSIGTAVALSLFYATIYREEGGTASELEVYHDAYAYGMTAVAVFIALAFVISVIDLSSRRRKKER</sequence>
<dbReference type="Pfam" id="PF07690">
    <property type="entry name" value="MFS_1"/>
    <property type="match status" value="1"/>
</dbReference>
<organism evidence="8 9">
    <name type="scientific">Microbacterium terregens</name>
    <dbReference type="NCBI Taxonomy" id="69363"/>
    <lineage>
        <taxon>Bacteria</taxon>
        <taxon>Bacillati</taxon>
        <taxon>Actinomycetota</taxon>
        <taxon>Actinomycetes</taxon>
        <taxon>Micrococcales</taxon>
        <taxon>Microbacteriaceae</taxon>
        <taxon>Microbacterium</taxon>
    </lineage>
</organism>
<reference evidence="8 9" key="1">
    <citation type="submission" date="2024-09" db="EMBL/GenBank/DDBJ databases">
        <authorList>
            <person name="Sun Q."/>
            <person name="Mori K."/>
        </authorList>
    </citation>
    <scope>NUCLEOTIDE SEQUENCE [LARGE SCALE GENOMIC DNA]</scope>
    <source>
        <strain evidence="8 9">JCM 1342</strain>
    </source>
</reference>
<feature type="transmembrane region" description="Helical" evidence="6">
    <location>
        <begin position="112"/>
        <end position="131"/>
    </location>
</feature>
<evidence type="ECO:0000313" key="8">
    <source>
        <dbReference type="EMBL" id="MFB9646761.1"/>
    </source>
</evidence>